<reference evidence="2" key="1">
    <citation type="submission" date="2025-08" db="UniProtKB">
        <authorList>
            <consortium name="RefSeq"/>
        </authorList>
    </citation>
    <scope>IDENTIFICATION</scope>
    <source>
        <tissue evidence="2">Blood</tissue>
    </source>
</reference>
<sequence>MASNGLGFSEGQFGGNPCLLKRCLFSLPSRLPTRPVAELEPPRATRALRTNGCRGQAAWMPVDLDALSPEERRARFRKREAQLRKKEEEEPELSDDFDMEQYKRFWTKK</sequence>
<evidence type="ECO:0000313" key="2">
    <source>
        <dbReference type="RefSeq" id="XP_022347384.1"/>
    </source>
</evidence>
<keyword evidence="2" id="KW-0689">Ribosomal protein</keyword>
<dbReference type="InterPro" id="IPR018615">
    <property type="entry name" value="Ribosomal_mL55"/>
</dbReference>
<evidence type="ECO:0000313" key="1">
    <source>
        <dbReference type="Proteomes" id="UP000248482"/>
    </source>
</evidence>
<accession>A0A2Y9IJF8</accession>
<dbReference type="AlphaFoldDB" id="A0A2Y9IJF8"/>
<dbReference type="GeneID" id="111139423"/>
<dbReference type="CTD" id="128308"/>
<proteinExistence type="predicted"/>
<dbReference type="Proteomes" id="UP000248482">
    <property type="component" value="Unplaced"/>
</dbReference>
<dbReference type="GO" id="GO:0006412">
    <property type="term" value="P:translation"/>
    <property type="evidence" value="ECO:0007669"/>
    <property type="project" value="TreeGrafter"/>
</dbReference>
<dbReference type="GO" id="GO:0003735">
    <property type="term" value="F:structural constituent of ribosome"/>
    <property type="evidence" value="ECO:0007669"/>
    <property type="project" value="InterPro"/>
</dbReference>
<dbReference type="Pfam" id="PF09776">
    <property type="entry name" value="Mitoc_L55"/>
    <property type="match status" value="1"/>
</dbReference>
<dbReference type="RefSeq" id="XP_022347384.1">
    <property type="nucleotide sequence ID" value="XM_022491676.1"/>
</dbReference>
<gene>
    <name evidence="2" type="primary">LOC111139423</name>
</gene>
<dbReference type="PANTHER" id="PTHR34095">
    <property type="entry name" value="39S RIBOSOMAL PROTEIN L55, MITOCHONDRIAL"/>
    <property type="match status" value="1"/>
</dbReference>
<keyword evidence="1" id="KW-1185">Reference proteome</keyword>
<name>A0A2Y9IJF8_ENHLU</name>
<dbReference type="GO" id="GO:0005762">
    <property type="term" value="C:mitochondrial large ribosomal subunit"/>
    <property type="evidence" value="ECO:0007669"/>
    <property type="project" value="InterPro"/>
</dbReference>
<keyword evidence="2" id="KW-0687">Ribonucleoprotein</keyword>
<protein>
    <submittedName>
        <fullName evidence="2">39S ribosomal protein L55, mitochondrial isoform X2</fullName>
    </submittedName>
</protein>
<organism evidence="1 2">
    <name type="scientific">Enhydra lutris kenyoni</name>
    <name type="common">northern sea otter</name>
    <dbReference type="NCBI Taxonomy" id="391180"/>
    <lineage>
        <taxon>Eukaryota</taxon>
        <taxon>Metazoa</taxon>
        <taxon>Chordata</taxon>
        <taxon>Craniata</taxon>
        <taxon>Vertebrata</taxon>
        <taxon>Euteleostomi</taxon>
        <taxon>Mammalia</taxon>
        <taxon>Eutheria</taxon>
        <taxon>Laurasiatheria</taxon>
        <taxon>Carnivora</taxon>
        <taxon>Caniformia</taxon>
        <taxon>Musteloidea</taxon>
        <taxon>Mustelidae</taxon>
        <taxon>Lutrinae</taxon>
        <taxon>Enhydra</taxon>
    </lineage>
</organism>
<dbReference type="PANTHER" id="PTHR34095:SF1">
    <property type="entry name" value="LARGE RIBOSOMAL SUBUNIT PROTEIN ML55"/>
    <property type="match status" value="1"/>
</dbReference>